<organism evidence="1">
    <name type="scientific">Moumouvirus sp. 'Monve'</name>
    <dbReference type="NCBI Taxonomy" id="1128131"/>
    <lineage>
        <taxon>Viruses</taxon>
        <taxon>Varidnaviria</taxon>
        <taxon>Bamfordvirae</taxon>
        <taxon>Nucleocytoviricota</taxon>
        <taxon>Megaviricetes</taxon>
        <taxon>Imitervirales</taxon>
        <taxon>Mimiviridae</taxon>
        <taxon>Megamimivirinae</taxon>
        <taxon>Moumouvirus</taxon>
    </lineage>
</organism>
<sequence length="131" mass="15614">MVVLTYFFECDNIFTKKFKKSPVKSEKKSKKNPQKRNGYQLISTQSSNEFPVENYFEFNGKYWTRESFLQMATYALVVYQSLENSMISKETRKQVIKLLKLGINDEQYMYATLVGLKRYHLNKEKTCIIFE</sequence>
<dbReference type="EMBL" id="JN885997">
    <property type="protein sequence ID" value="AEX62531.1"/>
    <property type="molecule type" value="Genomic_DNA"/>
</dbReference>
<protein>
    <submittedName>
        <fullName evidence="1">Uncharacterized protein</fullName>
    </submittedName>
</protein>
<name>H2EDQ8_9VIRU</name>
<proteinExistence type="predicted"/>
<accession>H2EDQ8</accession>
<reference evidence="1" key="1">
    <citation type="submission" date="2011-10" db="EMBL/GenBank/DDBJ databases">
        <title>Provirophages and transpovirons: unique mobilome of giant viruses.</title>
        <authorList>
            <person name="Desnues C."/>
            <person name="LaScola B."/>
            <person name="Yutin N."/>
            <person name="Fournous G."/>
            <person name="Koonin E."/>
            <person name="Raoult D."/>
        </authorList>
    </citation>
    <scope>NUCLEOTIDE SEQUENCE</scope>
    <source>
        <strain evidence="1">Mv13-mv</strain>
    </source>
</reference>
<gene>
    <name evidence="1" type="ORF">mv_L326</name>
</gene>
<evidence type="ECO:0000313" key="1">
    <source>
        <dbReference type="EMBL" id="AEX62531.1"/>
    </source>
</evidence>